<reference evidence="1" key="2">
    <citation type="submission" date="2020-09" db="EMBL/GenBank/DDBJ databases">
        <authorList>
            <person name="Sun Q."/>
            <person name="Ohkuma M."/>
        </authorList>
    </citation>
    <scope>NUCLEOTIDE SEQUENCE</scope>
    <source>
        <strain evidence="1">JCM 3086</strain>
    </source>
</reference>
<proteinExistence type="predicted"/>
<accession>A0A917KT84</accession>
<dbReference type="Proteomes" id="UP000657574">
    <property type="component" value="Unassembled WGS sequence"/>
</dbReference>
<comment type="caution">
    <text evidence="1">The sequence shown here is derived from an EMBL/GenBank/DDBJ whole genome shotgun (WGS) entry which is preliminary data.</text>
</comment>
<evidence type="ECO:0000313" key="1">
    <source>
        <dbReference type="EMBL" id="GGJ28389.1"/>
    </source>
</evidence>
<sequence>MAHRVLRCESVLLPSLIPAVPNGDSTHAAEVSVYLSAEYPTVAEEAAGHEQALLLGGTLPAEGAGR</sequence>
<protein>
    <submittedName>
        <fullName evidence="1">Uncharacterized protein</fullName>
    </submittedName>
</protein>
<dbReference type="RefSeq" id="WP_189312988.1">
    <property type="nucleotide sequence ID" value="NZ_BMQA01000014.1"/>
</dbReference>
<keyword evidence="2" id="KW-1185">Reference proteome</keyword>
<reference evidence="1" key="1">
    <citation type="journal article" date="2014" name="Int. J. Syst. Evol. Microbiol.">
        <title>Complete genome sequence of Corynebacterium casei LMG S-19264T (=DSM 44701T), isolated from a smear-ripened cheese.</title>
        <authorList>
            <consortium name="US DOE Joint Genome Institute (JGI-PGF)"/>
            <person name="Walter F."/>
            <person name="Albersmeier A."/>
            <person name="Kalinowski J."/>
            <person name="Ruckert C."/>
        </authorList>
    </citation>
    <scope>NUCLEOTIDE SEQUENCE</scope>
    <source>
        <strain evidence="1">JCM 3086</strain>
    </source>
</reference>
<gene>
    <name evidence="1" type="ORF">GCM10010121_044660</name>
</gene>
<dbReference type="AlphaFoldDB" id="A0A917KT84"/>
<name>A0A917KT84_9ACTN</name>
<evidence type="ECO:0000313" key="2">
    <source>
        <dbReference type="Proteomes" id="UP000657574"/>
    </source>
</evidence>
<organism evidence="1 2">
    <name type="scientific">Streptomyces brasiliensis</name>
    <dbReference type="NCBI Taxonomy" id="1954"/>
    <lineage>
        <taxon>Bacteria</taxon>
        <taxon>Bacillati</taxon>
        <taxon>Actinomycetota</taxon>
        <taxon>Actinomycetes</taxon>
        <taxon>Kitasatosporales</taxon>
        <taxon>Streptomycetaceae</taxon>
        <taxon>Streptomyces</taxon>
    </lineage>
</organism>
<dbReference type="EMBL" id="BMQA01000014">
    <property type="protein sequence ID" value="GGJ28389.1"/>
    <property type="molecule type" value="Genomic_DNA"/>
</dbReference>